<comment type="caution">
    <text evidence="3">The sequence shown here is derived from an EMBL/GenBank/DDBJ whole genome shotgun (WGS) entry which is preliminary data.</text>
</comment>
<evidence type="ECO:0000256" key="2">
    <source>
        <dbReference type="SAM" id="Phobius"/>
    </source>
</evidence>
<keyword evidence="2" id="KW-0472">Membrane</keyword>
<protein>
    <submittedName>
        <fullName evidence="3">Uncharacterized protein</fullName>
    </submittedName>
</protein>
<feature type="transmembrane region" description="Helical" evidence="2">
    <location>
        <begin position="33"/>
        <end position="51"/>
    </location>
</feature>
<dbReference type="EMBL" id="LAZR01007385">
    <property type="protein sequence ID" value="KKM85598.1"/>
    <property type="molecule type" value="Genomic_DNA"/>
</dbReference>
<organism evidence="3">
    <name type="scientific">marine sediment metagenome</name>
    <dbReference type="NCBI Taxonomy" id="412755"/>
    <lineage>
        <taxon>unclassified sequences</taxon>
        <taxon>metagenomes</taxon>
        <taxon>ecological metagenomes</taxon>
    </lineage>
</organism>
<proteinExistence type="predicted"/>
<dbReference type="AlphaFoldDB" id="A0A0F9KV57"/>
<name>A0A0F9KV57_9ZZZZ</name>
<gene>
    <name evidence="3" type="ORF">LCGC14_1287480</name>
</gene>
<feature type="region of interest" description="Disordered" evidence="1">
    <location>
        <begin position="1"/>
        <end position="27"/>
    </location>
</feature>
<keyword evidence="2" id="KW-0812">Transmembrane</keyword>
<sequence length="69" mass="7937">MPKQNPKEARDVQKRLESRLVKPKQKRPSLRKYMPVGVIIGAFVIVASLIFTKMRLLPLSLLMEILALH</sequence>
<evidence type="ECO:0000313" key="3">
    <source>
        <dbReference type="EMBL" id="KKM85598.1"/>
    </source>
</evidence>
<keyword evidence="2" id="KW-1133">Transmembrane helix</keyword>
<feature type="compositionally biased region" description="Basic and acidic residues" evidence="1">
    <location>
        <begin position="1"/>
        <end position="20"/>
    </location>
</feature>
<accession>A0A0F9KV57</accession>
<evidence type="ECO:0000256" key="1">
    <source>
        <dbReference type="SAM" id="MobiDB-lite"/>
    </source>
</evidence>
<reference evidence="3" key="1">
    <citation type="journal article" date="2015" name="Nature">
        <title>Complex archaea that bridge the gap between prokaryotes and eukaryotes.</title>
        <authorList>
            <person name="Spang A."/>
            <person name="Saw J.H."/>
            <person name="Jorgensen S.L."/>
            <person name="Zaremba-Niedzwiedzka K."/>
            <person name="Martijn J."/>
            <person name="Lind A.E."/>
            <person name="van Eijk R."/>
            <person name="Schleper C."/>
            <person name="Guy L."/>
            <person name="Ettema T.J."/>
        </authorList>
    </citation>
    <scope>NUCLEOTIDE SEQUENCE</scope>
</reference>